<dbReference type="InterPro" id="IPR001750">
    <property type="entry name" value="ND/Mrp_TM"/>
</dbReference>
<evidence type="ECO:0000313" key="20">
    <source>
        <dbReference type="EMBL" id="UZA61295.1"/>
    </source>
</evidence>
<feature type="domain" description="NADH:ubiquinone oxidoreductase chain 4 N-terminal" evidence="19">
    <location>
        <begin position="1"/>
        <end position="105"/>
    </location>
</feature>
<evidence type="ECO:0000256" key="9">
    <source>
        <dbReference type="ARBA" id="ARBA00022967"/>
    </source>
</evidence>
<reference evidence="20" key="1">
    <citation type="journal article" date="2022" name="Polar Biol.">
        <title>Mitochondrial genomes provide insight into interfamilial relationships within Pycnogonida.</title>
        <authorList>
            <person name="Zehnpfennig J.R."/>
            <person name="Varney R.M."/>
            <person name="Halanych K.M."/>
            <person name="Mahon A.R."/>
        </authorList>
    </citation>
    <scope>NUCLEOTIDE SEQUENCE</scope>
</reference>
<evidence type="ECO:0000256" key="1">
    <source>
        <dbReference type="ARBA" id="ARBA00003257"/>
    </source>
</evidence>
<evidence type="ECO:0000256" key="17">
    <source>
        <dbReference type="RuleBase" id="RU003297"/>
    </source>
</evidence>
<evidence type="ECO:0000256" key="15">
    <source>
        <dbReference type="ARBA" id="ARBA00023136"/>
    </source>
</evidence>
<evidence type="ECO:0000259" key="18">
    <source>
        <dbReference type="Pfam" id="PF00361"/>
    </source>
</evidence>
<dbReference type="InterPro" id="IPR000260">
    <property type="entry name" value="NADH4_N"/>
</dbReference>
<dbReference type="GO" id="GO:0003954">
    <property type="term" value="F:NADH dehydrogenase activity"/>
    <property type="evidence" value="ECO:0007669"/>
    <property type="project" value="TreeGrafter"/>
</dbReference>
<keyword evidence="11 17" id="KW-1133">Transmembrane helix</keyword>
<dbReference type="GO" id="GO:0008137">
    <property type="term" value="F:NADH dehydrogenase (ubiquinone) activity"/>
    <property type="evidence" value="ECO:0007669"/>
    <property type="project" value="UniProtKB-UniRule"/>
</dbReference>
<keyword evidence="9" id="KW-1278">Translocase</keyword>
<feature type="transmembrane region" description="Helical" evidence="17">
    <location>
        <begin position="309"/>
        <end position="332"/>
    </location>
</feature>
<dbReference type="Pfam" id="PF00361">
    <property type="entry name" value="Proton_antipo_M"/>
    <property type="match status" value="1"/>
</dbReference>
<evidence type="ECO:0000256" key="14">
    <source>
        <dbReference type="ARBA" id="ARBA00023128"/>
    </source>
</evidence>
<proteinExistence type="inferred from homology"/>
<keyword evidence="14 17" id="KW-0496">Mitochondrion</keyword>
<organism evidence="20">
    <name type="scientific">Rhynchothorax sp. JZ-2022</name>
    <dbReference type="NCBI Taxonomy" id="2992009"/>
    <lineage>
        <taxon>Eukaryota</taxon>
        <taxon>Metazoa</taxon>
        <taxon>Ecdysozoa</taxon>
        <taxon>Arthropoda</taxon>
        <taxon>Chelicerata</taxon>
        <taxon>Pycnogonida</taxon>
        <taxon>Pantopoda</taxon>
        <taxon>Rhynchothorax</taxon>
    </lineage>
</organism>
<feature type="transmembrane region" description="Helical" evidence="17">
    <location>
        <begin position="383"/>
        <end position="410"/>
    </location>
</feature>
<evidence type="ECO:0000256" key="8">
    <source>
        <dbReference type="ARBA" id="ARBA00022692"/>
    </source>
</evidence>
<dbReference type="AlphaFoldDB" id="A0A9E7V7J9"/>
<feature type="transmembrane region" description="Helical" evidence="17">
    <location>
        <begin position="258"/>
        <end position="276"/>
    </location>
</feature>
<comment type="catalytic activity">
    <reaction evidence="16 17">
        <text>a ubiquinone + NADH + 5 H(+)(in) = a ubiquinol + NAD(+) + 4 H(+)(out)</text>
        <dbReference type="Rhea" id="RHEA:29091"/>
        <dbReference type="Rhea" id="RHEA-COMP:9565"/>
        <dbReference type="Rhea" id="RHEA-COMP:9566"/>
        <dbReference type="ChEBI" id="CHEBI:15378"/>
        <dbReference type="ChEBI" id="CHEBI:16389"/>
        <dbReference type="ChEBI" id="CHEBI:17976"/>
        <dbReference type="ChEBI" id="CHEBI:57540"/>
        <dbReference type="ChEBI" id="CHEBI:57945"/>
        <dbReference type="EC" id="7.1.1.2"/>
    </reaction>
</comment>
<feature type="transmembrane region" description="Helical" evidence="17">
    <location>
        <begin position="91"/>
        <end position="109"/>
    </location>
</feature>
<feature type="domain" description="NADH:quinone oxidoreductase/Mrp antiporter transmembrane" evidence="18">
    <location>
        <begin position="109"/>
        <end position="401"/>
    </location>
</feature>
<comment type="subcellular location">
    <subcellularLocation>
        <location evidence="2 17">Mitochondrion membrane</location>
        <topology evidence="2 17">Multi-pass membrane protein</topology>
    </subcellularLocation>
</comment>
<evidence type="ECO:0000256" key="6">
    <source>
        <dbReference type="ARBA" id="ARBA00022448"/>
    </source>
</evidence>
<feature type="transmembrane region" description="Helical" evidence="17">
    <location>
        <begin position="62"/>
        <end position="82"/>
    </location>
</feature>
<evidence type="ECO:0000256" key="13">
    <source>
        <dbReference type="ARBA" id="ARBA00023075"/>
    </source>
</evidence>
<dbReference type="GO" id="GO:0015990">
    <property type="term" value="P:electron transport coupled proton transport"/>
    <property type="evidence" value="ECO:0007669"/>
    <property type="project" value="TreeGrafter"/>
</dbReference>
<evidence type="ECO:0000259" key="19">
    <source>
        <dbReference type="Pfam" id="PF01059"/>
    </source>
</evidence>
<dbReference type="PANTHER" id="PTHR43507:SF20">
    <property type="entry name" value="NADH-UBIQUINONE OXIDOREDUCTASE CHAIN 4"/>
    <property type="match status" value="1"/>
</dbReference>
<keyword evidence="12 17" id="KW-0520">NAD</keyword>
<comment type="function">
    <text evidence="17">Core subunit of the mitochondrial membrane respiratory chain NADH dehydrogenase (Complex I) which catalyzes electron transfer from NADH through the respiratory chain, using ubiquinone as an electron acceptor. Essential for the catalytic activity and assembly of complex I.</text>
</comment>
<dbReference type="PANTHER" id="PTHR43507">
    <property type="entry name" value="NADH-UBIQUINONE OXIDOREDUCTASE CHAIN 4"/>
    <property type="match status" value="1"/>
</dbReference>
<evidence type="ECO:0000256" key="4">
    <source>
        <dbReference type="ARBA" id="ARBA00012944"/>
    </source>
</evidence>
<comment type="similarity">
    <text evidence="3 17">Belongs to the complex I subunit 4 family.</text>
</comment>
<keyword evidence="10 17" id="KW-0249">Electron transport</keyword>
<keyword evidence="13 17" id="KW-0830">Ubiquinone</keyword>
<dbReference type="EMBL" id="OK649914">
    <property type="protein sequence ID" value="UZA61295.1"/>
    <property type="molecule type" value="Genomic_DNA"/>
</dbReference>
<dbReference type="InterPro" id="IPR003918">
    <property type="entry name" value="NADH_UbQ_OxRdtase"/>
</dbReference>
<feature type="transmembrane region" description="Helical" evidence="17">
    <location>
        <begin position="185"/>
        <end position="207"/>
    </location>
</feature>
<gene>
    <name evidence="20" type="primary">nad4</name>
</gene>
<evidence type="ECO:0000256" key="5">
    <source>
        <dbReference type="ARBA" id="ARBA00021006"/>
    </source>
</evidence>
<feature type="transmembrane region" description="Helical" evidence="17">
    <location>
        <begin position="353"/>
        <end position="371"/>
    </location>
</feature>
<keyword evidence="15 17" id="KW-0472">Membrane</keyword>
<dbReference type="GO" id="GO:0048039">
    <property type="term" value="F:ubiquinone binding"/>
    <property type="evidence" value="ECO:0007669"/>
    <property type="project" value="TreeGrafter"/>
</dbReference>
<evidence type="ECO:0000256" key="16">
    <source>
        <dbReference type="ARBA" id="ARBA00049551"/>
    </source>
</evidence>
<comment type="function">
    <text evidence="1">Core subunit of the mitochondrial membrane respiratory chain NADH dehydrogenase (Complex I) that is believed to belong to the minimal assembly required for catalysis. Complex I functions in the transfer of electrons from NADH to the respiratory chain. The immediate electron acceptor for the enzyme is believed to be ubiquinone.</text>
</comment>
<geneLocation type="mitochondrion" evidence="20"/>
<name>A0A9E7V7J9_9CHEL</name>
<sequence length="455" mass="52897">MLVTSLTLLSLMSIPLFTINLFYYKLFIKVILCLVCLLMIKYLYKSFFIFSDIFMNYGMDNLSVLMIMLTFWLTMLMVMATLTSLKYKEKIYITMIMGICFILILFFSASDLLMFYFFFEAVLIPTFILIMGWGYQPERLQASMYLLFYTIFASLPLLMSILYLSSMSGTMNWMYFYYYSIASNYFNWMMMTWIFFFIFAFLVKVPIYTLHLWLPKAHVEAPISGSMILAGVLLKLGGYGVYRVYVIFKDFFLTFNNFYIIYVLIGAAMASFICMYQTDLKALIAYSSIAHMGLVVAGVMTLSKLSFNGGLMMMLGHGLCSSGLFCVANIMYERVGSRSMLFNKGLMNLYPSMNIWCFLLMICNISAPPSMNLIGEISLFTSLLSFSMLMMYSMFILSFFTSCYSVYLYYSTQHGKLNSMYSLNFINARELMLLFLHWVPLNMFIFKVNVFYNCL</sequence>
<evidence type="ECO:0000256" key="11">
    <source>
        <dbReference type="ARBA" id="ARBA00022989"/>
    </source>
</evidence>
<dbReference type="PRINTS" id="PR01437">
    <property type="entry name" value="NUOXDRDTASE4"/>
</dbReference>
<feature type="transmembrane region" description="Helical" evidence="17">
    <location>
        <begin position="283"/>
        <end position="303"/>
    </location>
</feature>
<dbReference type="GO" id="GO:0031966">
    <property type="term" value="C:mitochondrial membrane"/>
    <property type="evidence" value="ECO:0007669"/>
    <property type="project" value="UniProtKB-SubCell"/>
</dbReference>
<feature type="transmembrane region" description="Helical" evidence="17">
    <location>
        <begin position="219"/>
        <end position="238"/>
    </location>
</feature>
<protein>
    <recommendedName>
        <fullName evidence="5 17">NADH-ubiquinone oxidoreductase chain 4</fullName>
        <ecNumber evidence="4 17">7.1.1.2</ecNumber>
    </recommendedName>
</protein>
<keyword evidence="7 17" id="KW-0679">Respiratory chain</keyword>
<evidence type="ECO:0000256" key="7">
    <source>
        <dbReference type="ARBA" id="ARBA00022660"/>
    </source>
</evidence>
<feature type="transmembrane region" description="Helical" evidence="17">
    <location>
        <begin position="115"/>
        <end position="134"/>
    </location>
</feature>
<evidence type="ECO:0000256" key="10">
    <source>
        <dbReference type="ARBA" id="ARBA00022982"/>
    </source>
</evidence>
<keyword evidence="8 17" id="KW-0812">Transmembrane</keyword>
<dbReference type="Pfam" id="PF01059">
    <property type="entry name" value="Oxidored_q5_N"/>
    <property type="match status" value="1"/>
</dbReference>
<feature type="transmembrane region" description="Helical" evidence="17">
    <location>
        <begin position="431"/>
        <end position="452"/>
    </location>
</feature>
<evidence type="ECO:0000256" key="2">
    <source>
        <dbReference type="ARBA" id="ARBA00004225"/>
    </source>
</evidence>
<keyword evidence="6 17" id="KW-0813">Transport</keyword>
<feature type="transmembrane region" description="Helical" evidence="17">
    <location>
        <begin position="30"/>
        <end position="50"/>
    </location>
</feature>
<evidence type="ECO:0000256" key="3">
    <source>
        <dbReference type="ARBA" id="ARBA00009025"/>
    </source>
</evidence>
<evidence type="ECO:0000256" key="12">
    <source>
        <dbReference type="ARBA" id="ARBA00023027"/>
    </source>
</evidence>
<dbReference type="EC" id="7.1.1.2" evidence="4 17"/>
<dbReference type="GO" id="GO:0042773">
    <property type="term" value="P:ATP synthesis coupled electron transport"/>
    <property type="evidence" value="ECO:0007669"/>
    <property type="project" value="InterPro"/>
</dbReference>
<feature type="transmembrane region" description="Helical" evidence="17">
    <location>
        <begin position="146"/>
        <end position="165"/>
    </location>
</feature>
<accession>A0A9E7V7J9</accession>